<evidence type="ECO:0000259" key="1">
    <source>
        <dbReference type="Pfam" id="PF03819"/>
    </source>
</evidence>
<dbReference type="Proteomes" id="UP001551482">
    <property type="component" value="Unassembled WGS sequence"/>
</dbReference>
<reference evidence="2 3" key="1">
    <citation type="submission" date="2024-06" db="EMBL/GenBank/DDBJ databases">
        <title>The Natural Products Discovery Center: Release of the First 8490 Sequenced Strains for Exploring Actinobacteria Biosynthetic Diversity.</title>
        <authorList>
            <person name="Kalkreuter E."/>
            <person name="Kautsar S.A."/>
            <person name="Yang D."/>
            <person name="Bader C.D."/>
            <person name="Teijaro C.N."/>
            <person name="Fluegel L."/>
            <person name="Davis C.M."/>
            <person name="Simpson J.R."/>
            <person name="Lauterbach L."/>
            <person name="Steele A.D."/>
            <person name="Gui C."/>
            <person name="Meng S."/>
            <person name="Li G."/>
            <person name="Viehrig K."/>
            <person name="Ye F."/>
            <person name="Su P."/>
            <person name="Kiefer A.F."/>
            <person name="Nichols A."/>
            <person name="Cepeda A.J."/>
            <person name="Yan W."/>
            <person name="Fan B."/>
            <person name="Jiang Y."/>
            <person name="Adhikari A."/>
            <person name="Zheng C.-J."/>
            <person name="Schuster L."/>
            <person name="Cowan T.M."/>
            <person name="Smanski M.J."/>
            <person name="Chevrette M.G."/>
            <person name="De Carvalho L.P.S."/>
            <person name="Shen B."/>
        </authorList>
    </citation>
    <scope>NUCLEOTIDE SEQUENCE [LARGE SCALE GENOMIC DNA]</scope>
    <source>
        <strain evidence="2 3">NPDC048946</strain>
    </source>
</reference>
<organism evidence="2 3">
    <name type="scientific">Streptodolium elevatio</name>
    <dbReference type="NCBI Taxonomy" id="3157996"/>
    <lineage>
        <taxon>Bacteria</taxon>
        <taxon>Bacillati</taxon>
        <taxon>Actinomycetota</taxon>
        <taxon>Actinomycetes</taxon>
        <taxon>Kitasatosporales</taxon>
        <taxon>Streptomycetaceae</taxon>
        <taxon>Streptodolium</taxon>
    </lineage>
</organism>
<dbReference type="PANTHER" id="PTHR30522:SF0">
    <property type="entry name" value="NUCLEOSIDE TRIPHOSPHATE PYROPHOSPHOHYDROLASE"/>
    <property type="match status" value="1"/>
</dbReference>
<gene>
    <name evidence="2" type="ORF">AB0C36_29825</name>
</gene>
<dbReference type="EMBL" id="JBEZFP010000097">
    <property type="protein sequence ID" value="MEU8137700.1"/>
    <property type="molecule type" value="Genomic_DNA"/>
</dbReference>
<evidence type="ECO:0000313" key="3">
    <source>
        <dbReference type="Proteomes" id="UP001551482"/>
    </source>
</evidence>
<dbReference type="Gene3D" id="1.10.287.1080">
    <property type="entry name" value="MazG-like"/>
    <property type="match status" value="2"/>
</dbReference>
<dbReference type="InterPro" id="IPR011551">
    <property type="entry name" value="NTP_PyrPHydrolase_MazG"/>
</dbReference>
<dbReference type="InterPro" id="IPR048015">
    <property type="entry name" value="NTP-PPase_MazG-like_N"/>
</dbReference>
<dbReference type="Pfam" id="PF03819">
    <property type="entry name" value="MazG"/>
    <property type="match status" value="1"/>
</dbReference>
<dbReference type="PANTHER" id="PTHR30522">
    <property type="entry name" value="NUCLEOSIDE TRIPHOSPHATE PYROPHOSPHOHYDROLASE"/>
    <property type="match status" value="1"/>
</dbReference>
<name>A0ABV3DPL6_9ACTN</name>
<sequence>MSEQQSGVPQNRLILLTGTHRVAPGLLSWPAWQVLRETSAASGGQVLTGEATHPQLPYVRDAGVDVTVVVDDDQGAAAPQVLARRLLADARTGPVVWLAGSDGDPELGAALGAVAAGGTQALPAIEVVPGSWDLPGSRLLDLVAVMDRLRSPGGCPWDAKQTHQSLVRYLVEEAYELVDAIDSGDRAHLREELGDVLFQVAFHARVAEEDPEDPFTIDDVAGEIVAKLMRRHPHVFADVVAESAEHVERNWDELKAAEKSGRESVVDGIPLGQPALSLAGKVIARSRRAGFDVPVPGSVTVPEHVDDDSVGELLLAATQLAATHGVDAETALRAAALRHRDAVRAAEAAAAARSAEPGESAAQE</sequence>
<protein>
    <submittedName>
        <fullName evidence="2">MazG family protein</fullName>
    </submittedName>
</protein>
<proteinExistence type="predicted"/>
<dbReference type="RefSeq" id="WP_358359978.1">
    <property type="nucleotide sequence ID" value="NZ_JBEZFP010000097.1"/>
</dbReference>
<comment type="caution">
    <text evidence="2">The sequence shown here is derived from an EMBL/GenBank/DDBJ whole genome shotgun (WGS) entry which is preliminary data.</text>
</comment>
<dbReference type="InterPro" id="IPR004518">
    <property type="entry name" value="MazG-like_dom"/>
</dbReference>
<dbReference type="CDD" id="cd11528">
    <property type="entry name" value="NTP-PPase_MazG_Nterm"/>
    <property type="match status" value="1"/>
</dbReference>
<dbReference type="NCBIfam" id="TIGR00444">
    <property type="entry name" value="mazG"/>
    <property type="match status" value="1"/>
</dbReference>
<dbReference type="SUPFAM" id="SSF101386">
    <property type="entry name" value="all-alpha NTP pyrophosphatases"/>
    <property type="match status" value="1"/>
</dbReference>
<evidence type="ECO:0000313" key="2">
    <source>
        <dbReference type="EMBL" id="MEU8137700.1"/>
    </source>
</evidence>
<feature type="domain" description="NTP pyrophosphohydrolase MazG-like" evidence="1">
    <location>
        <begin position="161"/>
        <end position="236"/>
    </location>
</feature>
<keyword evidence="3" id="KW-1185">Reference proteome</keyword>
<accession>A0ABV3DPL6</accession>